<organism evidence="4 5">
    <name type="scientific">Saprolegnia diclina (strain VS20)</name>
    <dbReference type="NCBI Taxonomy" id="1156394"/>
    <lineage>
        <taxon>Eukaryota</taxon>
        <taxon>Sar</taxon>
        <taxon>Stramenopiles</taxon>
        <taxon>Oomycota</taxon>
        <taxon>Saprolegniomycetes</taxon>
        <taxon>Saprolegniales</taxon>
        <taxon>Saprolegniaceae</taxon>
        <taxon>Saprolegnia</taxon>
    </lineage>
</organism>
<dbReference type="GeneID" id="19950461"/>
<dbReference type="AlphaFoldDB" id="T0RRK6"/>
<dbReference type="InterPro" id="IPR032675">
    <property type="entry name" value="LRR_dom_sf"/>
</dbReference>
<keyword evidence="5" id="KW-1185">Reference proteome</keyword>
<dbReference type="VEuPathDB" id="FungiDB:SDRG_09734"/>
<evidence type="ECO:0000256" key="3">
    <source>
        <dbReference type="ARBA" id="ARBA00022737"/>
    </source>
</evidence>
<dbReference type="SMART" id="SM00368">
    <property type="entry name" value="LRR_RI"/>
    <property type="match status" value="4"/>
</dbReference>
<evidence type="ECO:0000313" key="5">
    <source>
        <dbReference type="Proteomes" id="UP000030762"/>
    </source>
</evidence>
<evidence type="ECO:0000313" key="4">
    <source>
        <dbReference type="EMBL" id="EQC32762.1"/>
    </source>
</evidence>
<accession>T0RRK6</accession>
<keyword evidence="3" id="KW-0677">Repeat</keyword>
<sequence length="514" mass="55815">MGLLLCRPRSTSFDDCALPPELLQHVAQFIPTAADFFRFLDALPLDVLTEPLASLLELGGTFFEPDDLWPALALPPHAVVDAEARVLLAKAMVMYPLVRVRHVPQALSWPLLPTTTIALSSFHMKPDAFDLAVAHWPDQLVSLHVLLLEKAQAQDEEGDATWCRARVSSLCDGLRTLRRLRHLHLRLCLRRPAPELWDALTAASALESLTLDADADSVWDTRPLSKWIVGRPGLRSLHLINLVSDASAADDDATSELATAIVGAAQLRSLQLVHCAVTRSLLHHNLPPQMVRLVIHTDDASMDVTQLVRAAASAPGLRIFSLVCAPTSRPSPLLAFRAATSLRHLSLKFVPISFDACSDLARLLPRLHTLTLDGNDLDDDAVVALAPAFADAILLRKVYVRHQPFGDKGAMALATALPRSLRVVSLAKNQIGTAGAVAFGERLHLASTHWTTLVLRANPLGRDGVMALLAALAVRPFCALDVVHTVVHASEDDDVDACKARIAGLPHGTTVDFW</sequence>
<evidence type="ECO:0000256" key="2">
    <source>
        <dbReference type="ARBA" id="ARBA00022614"/>
    </source>
</evidence>
<dbReference type="InParanoid" id="T0RRK6"/>
<dbReference type="GO" id="GO:0005829">
    <property type="term" value="C:cytosol"/>
    <property type="evidence" value="ECO:0007669"/>
    <property type="project" value="TreeGrafter"/>
</dbReference>
<dbReference type="PANTHER" id="PTHR24113">
    <property type="entry name" value="RAN GTPASE-ACTIVATING PROTEIN 1"/>
    <property type="match status" value="1"/>
</dbReference>
<keyword evidence="1" id="KW-0343">GTPase activation</keyword>
<dbReference type="OMA" id="EGDATWC"/>
<dbReference type="Pfam" id="PF13516">
    <property type="entry name" value="LRR_6"/>
    <property type="match status" value="1"/>
</dbReference>
<dbReference type="EMBL" id="JH767162">
    <property type="protein sequence ID" value="EQC32762.1"/>
    <property type="molecule type" value="Genomic_DNA"/>
</dbReference>
<dbReference type="GO" id="GO:0048471">
    <property type="term" value="C:perinuclear region of cytoplasm"/>
    <property type="evidence" value="ECO:0007669"/>
    <property type="project" value="TreeGrafter"/>
</dbReference>
<keyword evidence="2" id="KW-0433">Leucine-rich repeat</keyword>
<dbReference type="GO" id="GO:0005634">
    <property type="term" value="C:nucleus"/>
    <property type="evidence" value="ECO:0007669"/>
    <property type="project" value="TreeGrafter"/>
</dbReference>
<dbReference type="OrthoDB" id="6500038at2759"/>
<dbReference type="GO" id="GO:0006913">
    <property type="term" value="P:nucleocytoplasmic transport"/>
    <property type="evidence" value="ECO:0007669"/>
    <property type="project" value="TreeGrafter"/>
</dbReference>
<dbReference type="RefSeq" id="XP_008613906.1">
    <property type="nucleotide sequence ID" value="XM_008615684.1"/>
</dbReference>
<reference evidence="4 5" key="1">
    <citation type="submission" date="2012-04" db="EMBL/GenBank/DDBJ databases">
        <title>The Genome Sequence of Saprolegnia declina VS20.</title>
        <authorList>
            <consortium name="The Broad Institute Genome Sequencing Platform"/>
            <person name="Russ C."/>
            <person name="Nusbaum C."/>
            <person name="Tyler B."/>
            <person name="van West P."/>
            <person name="Dieguez-Uribeondo J."/>
            <person name="de Bruijn I."/>
            <person name="Tripathy S."/>
            <person name="Jiang R."/>
            <person name="Young S.K."/>
            <person name="Zeng Q."/>
            <person name="Gargeya S."/>
            <person name="Fitzgerald M."/>
            <person name="Haas B."/>
            <person name="Abouelleil A."/>
            <person name="Alvarado L."/>
            <person name="Arachchi H.M."/>
            <person name="Berlin A."/>
            <person name="Chapman S.B."/>
            <person name="Goldberg J."/>
            <person name="Griggs A."/>
            <person name="Gujja S."/>
            <person name="Hansen M."/>
            <person name="Howarth C."/>
            <person name="Imamovic A."/>
            <person name="Larimer J."/>
            <person name="McCowen C."/>
            <person name="Montmayeur A."/>
            <person name="Murphy C."/>
            <person name="Neiman D."/>
            <person name="Pearson M."/>
            <person name="Priest M."/>
            <person name="Roberts A."/>
            <person name="Saif S."/>
            <person name="Shea T."/>
            <person name="Sisk P."/>
            <person name="Sykes S."/>
            <person name="Wortman J."/>
            <person name="Nusbaum C."/>
            <person name="Birren B."/>
        </authorList>
    </citation>
    <scope>NUCLEOTIDE SEQUENCE [LARGE SCALE GENOMIC DNA]</scope>
    <source>
        <strain evidence="4 5">VS20</strain>
    </source>
</reference>
<proteinExistence type="predicted"/>
<evidence type="ECO:0000256" key="1">
    <source>
        <dbReference type="ARBA" id="ARBA00022468"/>
    </source>
</evidence>
<protein>
    <submittedName>
        <fullName evidence="4">Uncharacterized protein</fullName>
    </submittedName>
</protein>
<dbReference type="Gene3D" id="3.80.10.10">
    <property type="entry name" value="Ribonuclease Inhibitor"/>
    <property type="match status" value="1"/>
</dbReference>
<dbReference type="GO" id="GO:0031267">
    <property type="term" value="F:small GTPase binding"/>
    <property type="evidence" value="ECO:0007669"/>
    <property type="project" value="TreeGrafter"/>
</dbReference>
<gene>
    <name evidence="4" type="ORF">SDRG_09734</name>
</gene>
<name>T0RRK6_SAPDV</name>
<dbReference type="SUPFAM" id="SSF52047">
    <property type="entry name" value="RNI-like"/>
    <property type="match status" value="1"/>
</dbReference>
<dbReference type="GO" id="GO:0005096">
    <property type="term" value="F:GTPase activator activity"/>
    <property type="evidence" value="ECO:0007669"/>
    <property type="project" value="UniProtKB-KW"/>
</dbReference>
<dbReference type="InterPro" id="IPR001611">
    <property type="entry name" value="Leu-rich_rpt"/>
</dbReference>
<dbReference type="InterPro" id="IPR027038">
    <property type="entry name" value="RanGap"/>
</dbReference>
<dbReference type="PANTHER" id="PTHR24113:SF12">
    <property type="entry name" value="RAN GTPASE-ACTIVATING PROTEIN 1"/>
    <property type="match status" value="1"/>
</dbReference>
<dbReference type="Proteomes" id="UP000030762">
    <property type="component" value="Unassembled WGS sequence"/>
</dbReference>
<dbReference type="STRING" id="1156394.T0RRK6"/>